<reference evidence="3 4" key="1">
    <citation type="submission" date="2024-09" db="EMBL/GenBank/DDBJ databases">
        <authorList>
            <person name="Sun Q."/>
            <person name="Mori K."/>
        </authorList>
    </citation>
    <scope>NUCLEOTIDE SEQUENCE [LARGE SCALE GENOMIC DNA]</scope>
    <source>
        <strain evidence="3 4">CCM 7765</strain>
    </source>
</reference>
<evidence type="ECO:0000256" key="2">
    <source>
        <dbReference type="SAM" id="SignalP"/>
    </source>
</evidence>
<feature type="coiled-coil region" evidence="1">
    <location>
        <begin position="284"/>
        <end position="315"/>
    </location>
</feature>
<accession>A0ABV6HGF0</accession>
<gene>
    <name evidence="3" type="ORF">ACFFI0_06455</name>
</gene>
<comment type="caution">
    <text evidence="3">The sequence shown here is derived from an EMBL/GenBank/DDBJ whole genome shotgun (WGS) entry which is preliminary data.</text>
</comment>
<dbReference type="Proteomes" id="UP001589774">
    <property type="component" value="Unassembled WGS sequence"/>
</dbReference>
<evidence type="ECO:0000256" key="1">
    <source>
        <dbReference type="SAM" id="Coils"/>
    </source>
</evidence>
<evidence type="ECO:0000313" key="3">
    <source>
        <dbReference type="EMBL" id="MFC0317941.1"/>
    </source>
</evidence>
<keyword evidence="4" id="KW-1185">Reference proteome</keyword>
<protein>
    <submittedName>
        <fullName evidence="3">Tail fiber protein</fullName>
    </submittedName>
</protein>
<dbReference type="EMBL" id="JBHLWO010000001">
    <property type="protein sequence ID" value="MFC0317941.1"/>
    <property type="molecule type" value="Genomic_DNA"/>
</dbReference>
<keyword evidence="1" id="KW-0175">Coiled coil</keyword>
<sequence>MTNFTKHAFAVAFLLVGFHYATVAQTLGSAQGNFLEINSVSGSSSNTFYNKRWLVRDATGADWLTARLHDGIGIDISFLTPMSNTRTWWERDPYHNIQSWGHGAETYMTLKNGHVGIGTIDPTSKLSIASISNGWLIASKAMAVEKDHINGIQLLNGYPNDTNKWAAIAAIAEDLHSNNTGLALYSSAAERIRIAGNGNVGIGTSTPKAKLAVEGNIVAREIKVVTNIEAPDYVFEPDYKMLPLTEVEKYVKENRHLPEIPSAKQIKRDGLDLAEMNLLLLKKVEELTLHQIDLLKELQQLKSELSNHLNENHNK</sequence>
<name>A0ABV6HGF0_9SPHI</name>
<evidence type="ECO:0000313" key="4">
    <source>
        <dbReference type="Proteomes" id="UP001589774"/>
    </source>
</evidence>
<keyword evidence="2" id="KW-0732">Signal</keyword>
<proteinExistence type="predicted"/>
<organism evidence="3 4">
    <name type="scientific">Olivibacter oleidegradans</name>
    <dbReference type="NCBI Taxonomy" id="760123"/>
    <lineage>
        <taxon>Bacteria</taxon>
        <taxon>Pseudomonadati</taxon>
        <taxon>Bacteroidota</taxon>
        <taxon>Sphingobacteriia</taxon>
        <taxon>Sphingobacteriales</taxon>
        <taxon>Sphingobacteriaceae</taxon>
        <taxon>Olivibacter</taxon>
    </lineage>
</organism>
<feature type="signal peptide" evidence="2">
    <location>
        <begin position="1"/>
        <end position="23"/>
    </location>
</feature>
<feature type="chain" id="PRO_5046712259" evidence="2">
    <location>
        <begin position="24"/>
        <end position="315"/>
    </location>
</feature>
<dbReference type="RefSeq" id="WP_130854324.1">
    <property type="nucleotide sequence ID" value="NZ_JBHLWO010000001.1"/>
</dbReference>